<dbReference type="GeneTree" id="ENSGT01100000263473"/>
<evidence type="ECO:0000313" key="3">
    <source>
        <dbReference type="Ensembl" id="ENSAMXP00000051600.1"/>
    </source>
</evidence>
<accession>A0A3B1KC04</accession>
<organism evidence="3 4">
    <name type="scientific">Astyanax mexicanus</name>
    <name type="common">Blind cave fish</name>
    <name type="synonym">Astyanax fasciatus mexicanus</name>
    <dbReference type="NCBI Taxonomy" id="7994"/>
    <lineage>
        <taxon>Eukaryota</taxon>
        <taxon>Metazoa</taxon>
        <taxon>Chordata</taxon>
        <taxon>Craniata</taxon>
        <taxon>Vertebrata</taxon>
        <taxon>Euteleostomi</taxon>
        <taxon>Actinopterygii</taxon>
        <taxon>Neopterygii</taxon>
        <taxon>Teleostei</taxon>
        <taxon>Ostariophysi</taxon>
        <taxon>Characiformes</taxon>
        <taxon>Characoidei</taxon>
        <taxon>Acestrorhamphidae</taxon>
        <taxon>Acestrorhamphinae</taxon>
        <taxon>Astyanax</taxon>
    </lineage>
</organism>
<dbReference type="CDD" id="cd00037">
    <property type="entry name" value="CLECT"/>
    <property type="match status" value="1"/>
</dbReference>
<reference evidence="3" key="4">
    <citation type="submission" date="2025-09" db="UniProtKB">
        <authorList>
            <consortium name="Ensembl"/>
        </authorList>
    </citation>
    <scope>IDENTIFICATION</scope>
</reference>
<evidence type="ECO:0000313" key="4">
    <source>
        <dbReference type="Proteomes" id="UP000018467"/>
    </source>
</evidence>
<keyword evidence="4" id="KW-1185">Reference proteome</keyword>
<reference evidence="4" key="1">
    <citation type="submission" date="2013-03" db="EMBL/GenBank/DDBJ databases">
        <authorList>
            <person name="Jeffery W."/>
            <person name="Warren W."/>
            <person name="Wilson R.K."/>
        </authorList>
    </citation>
    <scope>NUCLEOTIDE SEQUENCE</scope>
    <source>
        <strain evidence="4">female</strain>
    </source>
</reference>
<dbReference type="PANTHER" id="PTHR45784:SF3">
    <property type="entry name" value="C-TYPE LECTIN DOMAIN FAMILY 4 MEMBER K-LIKE-RELATED"/>
    <property type="match status" value="1"/>
</dbReference>
<dbReference type="Ensembl" id="ENSAMXT00000035045.1">
    <property type="protein sequence ID" value="ENSAMXP00000051600.1"/>
    <property type="gene ID" value="ENSAMXG00000043615.1"/>
</dbReference>
<feature type="domain" description="C-type lectin" evidence="2">
    <location>
        <begin position="48"/>
        <end position="125"/>
    </location>
</feature>
<evidence type="ECO:0000259" key="2">
    <source>
        <dbReference type="PROSITE" id="PS50041"/>
    </source>
</evidence>
<feature type="chain" id="PRO_5046607196" description="C-type lectin domain-containing protein" evidence="1">
    <location>
        <begin position="18"/>
        <end position="151"/>
    </location>
</feature>
<dbReference type="InterPro" id="IPR016187">
    <property type="entry name" value="CTDL_fold"/>
</dbReference>
<dbReference type="Bgee" id="ENSAMXG00000043615">
    <property type="expression patterns" value="Expressed in head kidney and 1 other cell type or tissue"/>
</dbReference>
<dbReference type="Pfam" id="PF00059">
    <property type="entry name" value="Lectin_C"/>
    <property type="match status" value="1"/>
</dbReference>
<reference evidence="4" key="2">
    <citation type="journal article" date="2014" name="Nat. Commun.">
        <title>The cavefish genome reveals candidate genes for eye loss.</title>
        <authorList>
            <person name="McGaugh S.E."/>
            <person name="Gross J.B."/>
            <person name="Aken B."/>
            <person name="Blin M."/>
            <person name="Borowsky R."/>
            <person name="Chalopin D."/>
            <person name="Hinaux H."/>
            <person name="Jeffery W.R."/>
            <person name="Keene A."/>
            <person name="Ma L."/>
            <person name="Minx P."/>
            <person name="Murphy D."/>
            <person name="O'Quin K.E."/>
            <person name="Retaux S."/>
            <person name="Rohner N."/>
            <person name="Searle S.M."/>
            <person name="Stahl B.A."/>
            <person name="Tabin C."/>
            <person name="Volff J.N."/>
            <person name="Yoshizawa M."/>
            <person name="Warren W.C."/>
        </authorList>
    </citation>
    <scope>NUCLEOTIDE SEQUENCE [LARGE SCALE GENOMIC DNA]</scope>
    <source>
        <strain evidence="4">female</strain>
    </source>
</reference>
<sequence>MISLRSLSFSLISLFLSDLSPISLFLSDLSPISLFLSDLSPISLFLSSWTEAQKYCRENYTDLATIENKEEMDRWVETVARNASTDNVWVGLRHTCALSFWFWVSGEFLCYQNWAPGNGAGVEDCSNGERSGAVQRSRHKVTYNEITLKTN</sequence>
<proteinExistence type="predicted"/>
<name>A0A3B1KC04_ASTMX</name>
<dbReference type="AlphaFoldDB" id="A0A3B1KC04"/>
<keyword evidence="1" id="KW-0732">Signal</keyword>
<dbReference type="Proteomes" id="UP000018467">
    <property type="component" value="Unassembled WGS sequence"/>
</dbReference>
<dbReference type="InParanoid" id="A0A3B1KC04"/>
<evidence type="ECO:0000256" key="1">
    <source>
        <dbReference type="SAM" id="SignalP"/>
    </source>
</evidence>
<dbReference type="InterPro" id="IPR016186">
    <property type="entry name" value="C-type_lectin-like/link_sf"/>
</dbReference>
<reference evidence="3" key="3">
    <citation type="submission" date="2025-08" db="UniProtKB">
        <authorList>
            <consortium name="Ensembl"/>
        </authorList>
    </citation>
    <scope>IDENTIFICATION</scope>
</reference>
<protein>
    <recommendedName>
        <fullName evidence="2">C-type lectin domain-containing protein</fullName>
    </recommendedName>
</protein>
<feature type="signal peptide" evidence="1">
    <location>
        <begin position="1"/>
        <end position="17"/>
    </location>
</feature>
<dbReference type="Gene3D" id="3.10.100.10">
    <property type="entry name" value="Mannose-Binding Protein A, subunit A"/>
    <property type="match status" value="1"/>
</dbReference>
<dbReference type="SUPFAM" id="SSF56436">
    <property type="entry name" value="C-type lectin-like"/>
    <property type="match status" value="1"/>
</dbReference>
<dbReference type="PROSITE" id="PS50041">
    <property type="entry name" value="C_TYPE_LECTIN_2"/>
    <property type="match status" value="1"/>
</dbReference>
<dbReference type="PANTHER" id="PTHR45784">
    <property type="entry name" value="C-TYPE LECTIN DOMAIN FAMILY 20 MEMBER A-RELATED"/>
    <property type="match status" value="1"/>
</dbReference>
<dbReference type="InterPro" id="IPR001304">
    <property type="entry name" value="C-type_lectin-like"/>
</dbReference>